<evidence type="ECO:0000256" key="1">
    <source>
        <dbReference type="SAM" id="MobiDB-lite"/>
    </source>
</evidence>
<feature type="compositionally biased region" description="Polar residues" evidence="1">
    <location>
        <begin position="382"/>
        <end position="396"/>
    </location>
</feature>
<evidence type="ECO:0000313" key="3">
    <source>
        <dbReference type="Proteomes" id="UP000799437"/>
    </source>
</evidence>
<accession>A0A6A6VTB5</accession>
<protein>
    <submittedName>
        <fullName evidence="2">Uncharacterized protein</fullName>
    </submittedName>
</protein>
<feature type="region of interest" description="Disordered" evidence="1">
    <location>
        <begin position="36"/>
        <end position="76"/>
    </location>
</feature>
<feature type="region of interest" description="Disordered" evidence="1">
    <location>
        <begin position="269"/>
        <end position="297"/>
    </location>
</feature>
<dbReference type="RefSeq" id="XP_033595445.1">
    <property type="nucleotide sequence ID" value="XM_033745874.1"/>
</dbReference>
<evidence type="ECO:0000313" key="2">
    <source>
        <dbReference type="EMBL" id="KAF2752994.1"/>
    </source>
</evidence>
<feature type="region of interest" description="Disordered" evidence="1">
    <location>
        <begin position="382"/>
        <end position="401"/>
    </location>
</feature>
<dbReference type="EMBL" id="ML996588">
    <property type="protein sequence ID" value="KAF2752994.1"/>
    <property type="molecule type" value="Genomic_DNA"/>
</dbReference>
<feature type="compositionally biased region" description="Polar residues" evidence="1">
    <location>
        <begin position="54"/>
        <end position="76"/>
    </location>
</feature>
<reference evidence="2" key="1">
    <citation type="journal article" date="2020" name="Stud. Mycol.">
        <title>101 Dothideomycetes genomes: a test case for predicting lifestyles and emergence of pathogens.</title>
        <authorList>
            <person name="Haridas S."/>
            <person name="Albert R."/>
            <person name="Binder M."/>
            <person name="Bloem J."/>
            <person name="Labutti K."/>
            <person name="Salamov A."/>
            <person name="Andreopoulos B."/>
            <person name="Baker S."/>
            <person name="Barry K."/>
            <person name="Bills G."/>
            <person name="Bluhm B."/>
            <person name="Cannon C."/>
            <person name="Castanera R."/>
            <person name="Culley D."/>
            <person name="Daum C."/>
            <person name="Ezra D."/>
            <person name="Gonzalez J."/>
            <person name="Henrissat B."/>
            <person name="Kuo A."/>
            <person name="Liang C."/>
            <person name="Lipzen A."/>
            <person name="Lutzoni F."/>
            <person name="Magnuson J."/>
            <person name="Mondo S."/>
            <person name="Nolan M."/>
            <person name="Ohm R."/>
            <person name="Pangilinan J."/>
            <person name="Park H.-J."/>
            <person name="Ramirez L."/>
            <person name="Alfaro M."/>
            <person name="Sun H."/>
            <person name="Tritt A."/>
            <person name="Yoshinaga Y."/>
            <person name="Zwiers L.-H."/>
            <person name="Turgeon B."/>
            <person name="Goodwin S."/>
            <person name="Spatafora J."/>
            <person name="Crous P."/>
            <person name="Grigoriev I."/>
        </authorList>
    </citation>
    <scope>NUCLEOTIDE SEQUENCE</scope>
    <source>
        <strain evidence="2">CBS 121739</strain>
    </source>
</reference>
<proteinExistence type="predicted"/>
<gene>
    <name evidence="2" type="ORF">EJ05DRAFT_490411</name>
</gene>
<organism evidence="2 3">
    <name type="scientific">Pseudovirgaria hyperparasitica</name>
    <dbReference type="NCBI Taxonomy" id="470096"/>
    <lineage>
        <taxon>Eukaryota</taxon>
        <taxon>Fungi</taxon>
        <taxon>Dikarya</taxon>
        <taxon>Ascomycota</taxon>
        <taxon>Pezizomycotina</taxon>
        <taxon>Dothideomycetes</taxon>
        <taxon>Dothideomycetes incertae sedis</taxon>
        <taxon>Acrospermales</taxon>
        <taxon>Acrospermaceae</taxon>
        <taxon>Pseudovirgaria</taxon>
    </lineage>
</organism>
<dbReference type="Proteomes" id="UP000799437">
    <property type="component" value="Unassembled WGS sequence"/>
</dbReference>
<sequence>MDHLTRPRRASEVKRLAPIVVLSDDDDDDEDIVAGLADSPGSDDTHISPRPQAISKNHTSGPIRSAANTHDPYDTSTHLQDEDLHLSGVVFSRKRVEKPNILVIPQNPRKARAVSTLISTERETPTEESKRRRSTNIITIGSKDALIEKSNECITVNSNNDCSDHSDAKASELSTLYSRVDRIIRTTPTGSTKLTKRQQQKEARHFHIYEDEAGLSPARNLRQRILIRAHRKDHDNFPTENMIGANPRHRSRHWSNIFRALRSDDSDHADLITDDDHDGSLPEDDQGHQPSVDGGRIWSDSFERQETEALSEPHGTLTAAFRHNDDLPDISVDYAESCSSGGMTQLFERSLYTALIDFSNSWSGYGADEGISGLQRISESNDGVFQRPSEPSTSCAMPSGDPECEDEVNIMDDLISALSEDITRSSGNVTAGAEQVAAITPEDSLLVGCDGFNTTAHSILRFSGNPYDTFLMVSGYSSRALDGEESSVRATPV</sequence>
<dbReference type="GeneID" id="54486928"/>
<dbReference type="AlphaFoldDB" id="A0A6A6VTB5"/>
<keyword evidence="3" id="KW-1185">Reference proteome</keyword>
<feature type="compositionally biased region" description="Acidic residues" evidence="1">
    <location>
        <begin position="272"/>
        <end position="284"/>
    </location>
</feature>
<name>A0A6A6VTB5_9PEZI</name>